<comment type="similarity">
    <text evidence="1 4">Belongs to the allantoicase family.</text>
</comment>
<evidence type="ECO:0000256" key="2">
    <source>
        <dbReference type="ARBA" id="ARBA00022631"/>
    </source>
</evidence>
<dbReference type="PIRSF" id="PIRSF016516">
    <property type="entry name" value="Allantoicase"/>
    <property type="match status" value="1"/>
</dbReference>
<comment type="catalytic activity">
    <reaction evidence="4">
        <text>allantoate + H2O = (S)-ureidoglycolate + urea</text>
        <dbReference type="Rhea" id="RHEA:11016"/>
        <dbReference type="ChEBI" id="CHEBI:15377"/>
        <dbReference type="ChEBI" id="CHEBI:16199"/>
        <dbReference type="ChEBI" id="CHEBI:17536"/>
        <dbReference type="ChEBI" id="CHEBI:57296"/>
        <dbReference type="EC" id="3.5.3.4"/>
    </reaction>
</comment>
<dbReference type="GO" id="GO:0000256">
    <property type="term" value="P:allantoin catabolic process"/>
    <property type="evidence" value="ECO:0007669"/>
    <property type="project" value="UniProtKB-UniRule"/>
</dbReference>
<organism evidence="7">
    <name type="scientific">Burkholderia pseudomallei 1710a</name>
    <dbReference type="NCBI Taxonomy" id="320371"/>
    <lineage>
        <taxon>Bacteria</taxon>
        <taxon>Pseudomonadati</taxon>
        <taxon>Pseudomonadota</taxon>
        <taxon>Betaproteobacteria</taxon>
        <taxon>Burkholderiales</taxon>
        <taxon>Burkholderiaceae</taxon>
        <taxon>Burkholderia</taxon>
        <taxon>pseudomallei group</taxon>
    </lineage>
</organism>
<dbReference type="GO" id="GO:0006144">
    <property type="term" value="P:purine nucleobase metabolic process"/>
    <property type="evidence" value="ECO:0007669"/>
    <property type="project" value="UniProtKB-KW"/>
</dbReference>
<evidence type="ECO:0000256" key="5">
    <source>
        <dbReference type="SAM" id="MobiDB-lite"/>
    </source>
</evidence>
<feature type="compositionally biased region" description="Basic residues" evidence="5">
    <location>
        <begin position="8"/>
        <end position="18"/>
    </location>
</feature>
<dbReference type="AlphaFoldDB" id="A0A0E1W949"/>
<dbReference type="InterPro" id="IPR008979">
    <property type="entry name" value="Galactose-bd-like_sf"/>
</dbReference>
<accession>A0A0E1W949</accession>
<dbReference type="EMBL" id="CM000832">
    <property type="protein sequence ID" value="EET09758.1"/>
    <property type="molecule type" value="Genomic_DNA"/>
</dbReference>
<reference evidence="7" key="1">
    <citation type="submission" date="2009-05" db="EMBL/GenBank/DDBJ databases">
        <authorList>
            <person name="Harkins D.M."/>
            <person name="DeShazer D."/>
            <person name="Woods D.E."/>
            <person name="Brinkac L.M."/>
            <person name="Brown K.A."/>
            <person name="Hung G.C."/>
            <person name="Tuanyok A."/>
            <person name="Zhang B."/>
            <person name="Nierman W.C."/>
        </authorList>
    </citation>
    <scope>NUCLEOTIDE SEQUENCE [LARGE SCALE GENOMIC DNA]</scope>
    <source>
        <strain evidence="7">1710a</strain>
    </source>
</reference>
<dbReference type="NCBIfam" id="TIGR02961">
    <property type="entry name" value="allantoicase"/>
    <property type="match status" value="1"/>
</dbReference>
<dbReference type="HAMAP" id="MF_00813">
    <property type="entry name" value="Allantoicase"/>
    <property type="match status" value="1"/>
</dbReference>
<dbReference type="GO" id="GO:0004037">
    <property type="term" value="F:allantoicase activity"/>
    <property type="evidence" value="ECO:0007669"/>
    <property type="project" value="UniProtKB-UniRule"/>
</dbReference>
<evidence type="ECO:0000259" key="6">
    <source>
        <dbReference type="Pfam" id="PF03561"/>
    </source>
</evidence>
<dbReference type="FunFam" id="2.60.120.260:FF:000059">
    <property type="entry name" value="Probable allantoicase"/>
    <property type="match status" value="1"/>
</dbReference>
<evidence type="ECO:0000256" key="4">
    <source>
        <dbReference type="HAMAP-Rule" id="MF_00813"/>
    </source>
</evidence>
<dbReference type="PANTHER" id="PTHR12045:SF3">
    <property type="entry name" value="INACTIVE ALLANTOICASE-RELATED"/>
    <property type="match status" value="1"/>
</dbReference>
<evidence type="ECO:0000313" key="7">
    <source>
        <dbReference type="EMBL" id="EET09758.1"/>
    </source>
</evidence>
<gene>
    <name evidence="4" type="primary">alc</name>
    <name evidence="7" type="ORF">BURPS1710A_2932</name>
</gene>
<sequence length="384" mass="42378">MRGAAGSPRRHPLRRARRAASVARAARDGARRRSTHQASRTYDKDKTMAFPLSDPNAPEFTRRYVNLADPRLGAQALEASDDFFAPKERMLNPEPAVFIPGKYDDHGKWMDGWETRRKRTTGYDWCVVKLARPGVIKGVDIDTSHFTGNFPPAASIEAAHVPDGAPNEATKWVEIVPATTLQGNSHHYVEARDANAYTHLRVNLYPDGGIARLRVYGQPQLDWAGASRSALFDLAAMENGGYVVAANNQHFGLASNVLLPGRGVNMGDGWETRRRREPGNDWAIVALAQPGVIRKVEIDTAHFKGNYPDRCSIQAAYVQGGTDSSLVTQAMFWPVLLGEQKLQMDKQHAFEAELAALGPVTHVRLNIIPDGGVSRLRVWGTLDK</sequence>
<dbReference type="UniPathway" id="UPA00395">
    <property type="reaction ID" value="UER00654"/>
</dbReference>
<comment type="pathway">
    <text evidence="4">Nitrogen metabolism; (S)-allantoin degradation; (S)-ureidoglycolate from allantoate (aminidohydrolase route): step 1/1.</text>
</comment>
<evidence type="ECO:0000256" key="1">
    <source>
        <dbReference type="ARBA" id="ARBA00009242"/>
    </source>
</evidence>
<keyword evidence="3 4" id="KW-0378">Hydrolase</keyword>
<dbReference type="Proteomes" id="UP000001812">
    <property type="component" value="Chromosome I"/>
</dbReference>
<proteinExistence type="inferred from homology"/>
<dbReference type="InterPro" id="IPR005164">
    <property type="entry name" value="Allantoicase"/>
</dbReference>
<evidence type="ECO:0000256" key="3">
    <source>
        <dbReference type="ARBA" id="ARBA00022801"/>
    </source>
</evidence>
<feature type="domain" description="Allantoicase" evidence="6">
    <location>
        <begin position="73"/>
        <end position="219"/>
    </location>
</feature>
<name>A0A0E1W949_BURPE</name>
<keyword evidence="2 4" id="KW-0659">Purine metabolism</keyword>
<feature type="region of interest" description="Disordered" evidence="5">
    <location>
        <begin position="1"/>
        <end position="53"/>
    </location>
</feature>
<dbReference type="HOGENOM" id="CLU_038797_1_2_4"/>
<protein>
    <recommendedName>
        <fullName evidence="4">Probable allantoicase</fullName>
        <ecNumber evidence="4">3.5.3.4</ecNumber>
    </recommendedName>
    <alternativeName>
        <fullName evidence="4">Allantoate amidinohydrolase</fullName>
    </alternativeName>
</protein>
<dbReference type="EC" id="3.5.3.4" evidence="4"/>
<feature type="domain" description="Allantoicase" evidence="6">
    <location>
        <begin position="240"/>
        <end position="381"/>
    </location>
</feature>
<dbReference type="PANTHER" id="PTHR12045">
    <property type="entry name" value="ALLANTOICASE"/>
    <property type="match status" value="1"/>
</dbReference>
<dbReference type="InterPro" id="IPR015908">
    <property type="entry name" value="Allantoicase_dom"/>
</dbReference>
<dbReference type="SUPFAM" id="SSF49785">
    <property type="entry name" value="Galactose-binding domain-like"/>
    <property type="match status" value="2"/>
</dbReference>
<dbReference type="Pfam" id="PF03561">
    <property type="entry name" value="Allantoicase"/>
    <property type="match status" value="2"/>
</dbReference>
<dbReference type="FunFam" id="2.60.120.260:FF:000090">
    <property type="entry name" value="Probable allantoicase"/>
    <property type="match status" value="1"/>
</dbReference>
<dbReference type="Gene3D" id="2.60.120.260">
    <property type="entry name" value="Galactose-binding domain-like"/>
    <property type="match status" value="2"/>
</dbReference>